<dbReference type="Pfam" id="PF02810">
    <property type="entry name" value="SEC-C"/>
    <property type="match status" value="1"/>
</dbReference>
<dbReference type="SUPFAM" id="SSF103642">
    <property type="entry name" value="Sec-C motif"/>
    <property type="match status" value="1"/>
</dbReference>
<comment type="caution">
    <text evidence="1">The sequence shown here is derived from an EMBL/GenBank/DDBJ whole genome shotgun (WGS) entry which is preliminary data.</text>
</comment>
<reference evidence="1" key="2">
    <citation type="submission" date="2019-07" db="EMBL/GenBank/DDBJ databases">
        <title>Phylogenomic Reclassification of ATCC Bacillus Strains and Various Taxa within the Genus Bacillus.</title>
        <authorList>
            <person name="Riojas M.A."/>
            <person name="Frank A.M."/>
            <person name="Fenn S.L."/>
            <person name="King S.P."/>
            <person name="Brower S.M."/>
            <person name="Hazbon M.H."/>
        </authorList>
    </citation>
    <scope>NUCLEOTIDE SEQUENCE</scope>
    <source>
        <strain evidence="1">NR-12239</strain>
    </source>
</reference>
<dbReference type="EMBL" id="VLYX01000028">
    <property type="protein sequence ID" value="MDR4328242.1"/>
    <property type="molecule type" value="Genomic_DNA"/>
</dbReference>
<evidence type="ECO:0000313" key="3">
    <source>
        <dbReference type="Proteomes" id="UP000221918"/>
    </source>
</evidence>
<name>A0AAJ2DPF9_9BACI</name>
<reference evidence="2 3" key="1">
    <citation type="submission" date="2017-09" db="EMBL/GenBank/DDBJ databases">
        <title>Large-scale bioinformatics analysis of Bacillus genomes uncovers conserved roles of natural products in bacterial physiology.</title>
        <authorList>
            <consortium name="Agbiome Team Llc"/>
            <person name="Bleich R.M."/>
            <person name="Grubbs K.J."/>
            <person name="Santa Maria K.C."/>
            <person name="Allen S.E."/>
            <person name="Farag S."/>
            <person name="Shank E.A."/>
            <person name="Bowers A."/>
        </authorList>
    </citation>
    <scope>NUCLEOTIDE SEQUENCE [LARGE SCALE GENOMIC DNA]</scope>
    <source>
        <strain evidence="2 3">AFS037265</strain>
    </source>
</reference>
<evidence type="ECO:0000313" key="1">
    <source>
        <dbReference type="EMBL" id="MDR4328242.1"/>
    </source>
</evidence>
<dbReference type="EMBL" id="NUTL01000045">
    <property type="protein sequence ID" value="PHE97868.1"/>
    <property type="molecule type" value="Genomic_DNA"/>
</dbReference>
<dbReference type="AlphaFoldDB" id="A0AAJ2DPF9"/>
<organism evidence="1 4">
    <name type="scientific">Bacillus pseudomycoides</name>
    <dbReference type="NCBI Taxonomy" id="64104"/>
    <lineage>
        <taxon>Bacteria</taxon>
        <taxon>Bacillati</taxon>
        <taxon>Bacillota</taxon>
        <taxon>Bacilli</taxon>
        <taxon>Bacillales</taxon>
        <taxon>Bacillaceae</taxon>
        <taxon>Bacillus</taxon>
        <taxon>Bacillus cereus group</taxon>
    </lineage>
</organism>
<proteinExistence type="predicted"/>
<dbReference type="InterPro" id="IPR004027">
    <property type="entry name" value="SEC_C_motif"/>
</dbReference>
<evidence type="ECO:0008006" key="5">
    <source>
        <dbReference type="Google" id="ProtNLM"/>
    </source>
</evidence>
<dbReference type="Gene3D" id="3.10.450.50">
    <property type="match status" value="1"/>
</dbReference>
<dbReference type="RefSeq" id="WP_080740819.1">
    <property type="nucleotide sequence ID" value="NZ_JARLXF010000118.1"/>
</dbReference>
<gene>
    <name evidence="2" type="ORF">COF81_11610</name>
    <name evidence="1" type="ORF">FOS08_20695</name>
</gene>
<dbReference type="Proteomes" id="UP001248134">
    <property type="component" value="Unassembled WGS sequence"/>
</dbReference>
<accession>A0AAJ2DPF9</accession>
<sequence length="34" mass="3837">MGRNELCFCGSGKKQKKCHDDVDPNSYIGVTIHR</sequence>
<dbReference type="Proteomes" id="UP000221918">
    <property type="component" value="Unassembled WGS sequence"/>
</dbReference>
<protein>
    <recommendedName>
        <fullName evidence="5">Preprotein translocase subunit SecA</fullName>
    </recommendedName>
</protein>
<evidence type="ECO:0000313" key="2">
    <source>
        <dbReference type="EMBL" id="PHE97868.1"/>
    </source>
</evidence>
<evidence type="ECO:0000313" key="4">
    <source>
        <dbReference type="Proteomes" id="UP001248134"/>
    </source>
</evidence>